<name>A0A5N0UWU8_9PSEU</name>
<reference evidence="2" key="1">
    <citation type="submission" date="2019-09" db="EMBL/GenBank/DDBJ databases">
        <authorList>
            <person name="Teo W.F.A."/>
            <person name="Duangmal K."/>
        </authorList>
    </citation>
    <scope>NUCLEOTIDE SEQUENCE [LARGE SCALE GENOMIC DNA]</scope>
    <source>
        <strain evidence="2">K81G1</strain>
    </source>
</reference>
<dbReference type="Gene3D" id="3.90.1200.10">
    <property type="match status" value="1"/>
</dbReference>
<organism evidence="2 3">
    <name type="scientific">Amycolatopsis acidicola</name>
    <dbReference type="NCBI Taxonomy" id="2596893"/>
    <lineage>
        <taxon>Bacteria</taxon>
        <taxon>Bacillati</taxon>
        <taxon>Actinomycetota</taxon>
        <taxon>Actinomycetes</taxon>
        <taxon>Pseudonocardiales</taxon>
        <taxon>Pseudonocardiaceae</taxon>
        <taxon>Amycolatopsis</taxon>
    </lineage>
</organism>
<dbReference type="SUPFAM" id="SSF56112">
    <property type="entry name" value="Protein kinase-like (PK-like)"/>
    <property type="match status" value="1"/>
</dbReference>
<dbReference type="Pfam" id="PF01636">
    <property type="entry name" value="APH"/>
    <property type="match status" value="1"/>
</dbReference>
<evidence type="ECO:0000259" key="1">
    <source>
        <dbReference type="Pfam" id="PF01636"/>
    </source>
</evidence>
<comment type="caution">
    <text evidence="2">The sequence shown here is derived from an EMBL/GenBank/DDBJ whole genome shotgun (WGS) entry which is preliminary data.</text>
</comment>
<dbReference type="AlphaFoldDB" id="A0A5N0UWU8"/>
<dbReference type="InterPro" id="IPR051678">
    <property type="entry name" value="AGP_Transferase"/>
</dbReference>
<dbReference type="InterPro" id="IPR041726">
    <property type="entry name" value="ACAD10_11_N"/>
</dbReference>
<proteinExistence type="predicted"/>
<dbReference type="PANTHER" id="PTHR21310">
    <property type="entry name" value="AMINOGLYCOSIDE PHOSPHOTRANSFERASE-RELATED-RELATED"/>
    <property type="match status" value="1"/>
</dbReference>
<protein>
    <submittedName>
        <fullName evidence="2">Phosphotransferase family protein</fullName>
    </submittedName>
</protein>
<dbReference type="PANTHER" id="PTHR21310:SF40">
    <property type="entry name" value="AMINOGLYCOSIDE PHOSPHOTRANSFERASE DOMAIN-CONTAINING PROTEIN-RELATED"/>
    <property type="match status" value="1"/>
</dbReference>
<dbReference type="CDD" id="cd05154">
    <property type="entry name" value="ACAD10_11_N-like"/>
    <property type="match status" value="1"/>
</dbReference>
<dbReference type="OrthoDB" id="3806873at2"/>
<dbReference type="Gene3D" id="3.30.200.20">
    <property type="entry name" value="Phosphorylase Kinase, domain 1"/>
    <property type="match status" value="1"/>
</dbReference>
<dbReference type="Proteomes" id="UP000319769">
    <property type="component" value="Unassembled WGS sequence"/>
</dbReference>
<feature type="domain" description="Aminoglycoside phosphotransferase" evidence="1">
    <location>
        <begin position="36"/>
        <end position="255"/>
    </location>
</feature>
<gene>
    <name evidence="2" type="ORF">FPZ12_024235</name>
</gene>
<keyword evidence="3" id="KW-1185">Reference proteome</keyword>
<accession>A0A5N0UWU8</accession>
<dbReference type="InterPro" id="IPR002575">
    <property type="entry name" value="Aminoglycoside_PTrfase"/>
</dbReference>
<dbReference type="InterPro" id="IPR011009">
    <property type="entry name" value="Kinase-like_dom_sf"/>
</dbReference>
<evidence type="ECO:0000313" key="2">
    <source>
        <dbReference type="EMBL" id="KAA9157753.1"/>
    </source>
</evidence>
<evidence type="ECO:0000313" key="3">
    <source>
        <dbReference type="Proteomes" id="UP000319769"/>
    </source>
</evidence>
<dbReference type="RefSeq" id="WP_144749021.1">
    <property type="nucleotide sequence ID" value="NZ_VMNW02000039.1"/>
</dbReference>
<sequence>MSIGNLASLTTLPVDRLEPWLEPLVPELRPPLASTLIAGGRSNLTYQVGDAMGHRVVLRRPPARIEVQGAHDIAREFRIQQALSRRSHVRVAGQIAFCDDENVIGVPFSVMEFVDGTIVRDTASAAALDEPVRRRAGHALVDQLIELHRASLAEMGLADLGRPNGYLGRQLRRWSAQIHGESGTAALLREGQLRLARLMPRQQRTALLHGDFRLDNVVLSETGGVRAVLDWELSTQGDPLADLGWLMLYWQPEQRLAAVLPSGSELPGFPAAADLTARYAAGSGLDLTDLPYYIAFAAWRLAVITLGVASRYRRGGRAGSELAVDELTDDAHVLAESALSRLGT</sequence>
<dbReference type="EMBL" id="VMNW02000039">
    <property type="protein sequence ID" value="KAA9157753.1"/>
    <property type="molecule type" value="Genomic_DNA"/>
</dbReference>
<dbReference type="GO" id="GO:0016740">
    <property type="term" value="F:transferase activity"/>
    <property type="evidence" value="ECO:0007669"/>
    <property type="project" value="UniProtKB-KW"/>
</dbReference>